<dbReference type="PROSITE" id="PS50893">
    <property type="entry name" value="ABC_TRANSPORTER_2"/>
    <property type="match status" value="1"/>
</dbReference>
<accession>A0A934JZQ1</accession>
<dbReference type="GO" id="GO:0016887">
    <property type="term" value="F:ATP hydrolysis activity"/>
    <property type="evidence" value="ECO:0007669"/>
    <property type="project" value="InterPro"/>
</dbReference>
<organism evidence="5 6">
    <name type="scientific">Candidatus Aeolococcus gillhamiae</name>
    <dbReference type="NCBI Taxonomy" id="3127015"/>
    <lineage>
        <taxon>Bacteria</taxon>
        <taxon>Bacillati</taxon>
        <taxon>Candidatus Dormiibacterota</taxon>
        <taxon>Candidatus Dormibacteria</taxon>
        <taxon>Candidatus Aeolococcales</taxon>
        <taxon>Candidatus Aeolococcaceae</taxon>
        <taxon>Candidatus Aeolococcus</taxon>
    </lineage>
</organism>
<dbReference type="Pfam" id="PF00005">
    <property type="entry name" value="ABC_tran"/>
    <property type="match status" value="1"/>
</dbReference>
<keyword evidence="1" id="KW-0813">Transport</keyword>
<evidence type="ECO:0000259" key="4">
    <source>
        <dbReference type="PROSITE" id="PS50893"/>
    </source>
</evidence>
<evidence type="ECO:0000313" key="5">
    <source>
        <dbReference type="EMBL" id="MBJ7595900.1"/>
    </source>
</evidence>
<dbReference type="PANTHER" id="PTHR42939:SF1">
    <property type="entry name" value="ABC TRANSPORTER ATP-BINDING PROTEIN ALBC-RELATED"/>
    <property type="match status" value="1"/>
</dbReference>
<dbReference type="SMART" id="SM00382">
    <property type="entry name" value="AAA"/>
    <property type="match status" value="1"/>
</dbReference>
<dbReference type="InterPro" id="IPR051782">
    <property type="entry name" value="ABC_Transporter_VariousFunc"/>
</dbReference>
<gene>
    <name evidence="5" type="ORF">JF886_13780</name>
</gene>
<reference evidence="5 6" key="1">
    <citation type="submission" date="2020-10" db="EMBL/GenBank/DDBJ databases">
        <title>Ca. Dormibacterota MAGs.</title>
        <authorList>
            <person name="Montgomery K."/>
        </authorList>
    </citation>
    <scope>NUCLEOTIDE SEQUENCE [LARGE SCALE GENOMIC DNA]</scope>
    <source>
        <strain evidence="5">SC8812_S17_18</strain>
    </source>
</reference>
<dbReference type="Gene3D" id="3.40.50.300">
    <property type="entry name" value="P-loop containing nucleotide triphosphate hydrolases"/>
    <property type="match status" value="1"/>
</dbReference>
<dbReference type="InterPro" id="IPR003439">
    <property type="entry name" value="ABC_transporter-like_ATP-bd"/>
</dbReference>
<evidence type="ECO:0000313" key="6">
    <source>
        <dbReference type="Proteomes" id="UP000606991"/>
    </source>
</evidence>
<dbReference type="CDD" id="cd03230">
    <property type="entry name" value="ABC_DR_subfamily_A"/>
    <property type="match status" value="1"/>
</dbReference>
<evidence type="ECO:0000256" key="3">
    <source>
        <dbReference type="ARBA" id="ARBA00022840"/>
    </source>
</evidence>
<protein>
    <submittedName>
        <fullName evidence="5">ABC transporter ATP-binding protein</fullName>
    </submittedName>
</protein>
<dbReference type="PANTHER" id="PTHR42939">
    <property type="entry name" value="ABC TRANSPORTER ATP-BINDING PROTEIN ALBC-RELATED"/>
    <property type="match status" value="1"/>
</dbReference>
<evidence type="ECO:0000256" key="2">
    <source>
        <dbReference type="ARBA" id="ARBA00022741"/>
    </source>
</evidence>
<sequence length="302" mass="32749">MSAAAVESTGLGRRYGRQWALRDCTLRIPAGRVAGLVGPNGSGKTTLLHLAIGLLEPTTGSIEVFGSSPRREPKKVLTRVGFVAQDHPLYRGFRVEEMLELGRHLNSTWDDDIARRRLARLGIEMSKKCGALSGGQRAQVALCLALAKRPQLLMLDEPVSSLDPLARREFLQELMSAVADSGCTVLLSSHSLADVERVCDYLVILSRGAVQVASAIDELVGAHRVLVGPRHATGDRVGGAEVVQATHSERETTLIVRTNGRLIDPAWEQHDVRLEDLVLAYLRNTGTGTMPEPELAALAEEN</sequence>
<dbReference type="GO" id="GO:0005524">
    <property type="term" value="F:ATP binding"/>
    <property type="evidence" value="ECO:0007669"/>
    <property type="project" value="UniProtKB-KW"/>
</dbReference>
<dbReference type="InterPro" id="IPR003593">
    <property type="entry name" value="AAA+_ATPase"/>
</dbReference>
<dbReference type="InterPro" id="IPR027417">
    <property type="entry name" value="P-loop_NTPase"/>
</dbReference>
<dbReference type="AlphaFoldDB" id="A0A934JZQ1"/>
<proteinExistence type="predicted"/>
<dbReference type="EMBL" id="JAEKNS010000139">
    <property type="protein sequence ID" value="MBJ7595900.1"/>
    <property type="molecule type" value="Genomic_DNA"/>
</dbReference>
<comment type="caution">
    <text evidence="5">The sequence shown here is derived from an EMBL/GenBank/DDBJ whole genome shotgun (WGS) entry which is preliminary data.</text>
</comment>
<keyword evidence="3 5" id="KW-0067">ATP-binding</keyword>
<dbReference type="RefSeq" id="WP_337313440.1">
    <property type="nucleotide sequence ID" value="NZ_JAEKNS010000139.1"/>
</dbReference>
<name>A0A934JZQ1_9BACT</name>
<feature type="domain" description="ABC transporter" evidence="4">
    <location>
        <begin position="6"/>
        <end position="232"/>
    </location>
</feature>
<dbReference type="SUPFAM" id="SSF52540">
    <property type="entry name" value="P-loop containing nucleoside triphosphate hydrolases"/>
    <property type="match status" value="1"/>
</dbReference>
<evidence type="ECO:0000256" key="1">
    <source>
        <dbReference type="ARBA" id="ARBA00022448"/>
    </source>
</evidence>
<dbReference type="Proteomes" id="UP000606991">
    <property type="component" value="Unassembled WGS sequence"/>
</dbReference>
<keyword evidence="2" id="KW-0547">Nucleotide-binding</keyword>